<dbReference type="OrthoDB" id="3313640at2"/>
<evidence type="ECO:0000313" key="3">
    <source>
        <dbReference type="Proteomes" id="UP000282195"/>
    </source>
</evidence>
<proteinExistence type="predicted"/>
<geneLocation type="plasmid" evidence="3">
    <name>prccge525a</name>
</geneLocation>
<dbReference type="AlphaFoldDB" id="A0A387FZD5"/>
<protein>
    <submittedName>
        <fullName evidence="2">Transposase</fullName>
    </submittedName>
</protein>
<evidence type="ECO:0000313" key="2">
    <source>
        <dbReference type="EMBL" id="AYG64410.1"/>
    </source>
</evidence>
<sequence length="87" mass="9932">MQIAKSAFPRGCVLMVLRDALGPIFDDRQFVALFPILGQRAKAPWRLALITLLQFAEGLSDRQAADAMRRRIAWSICWACHLYRLSQ</sequence>
<dbReference type="KEGG" id="rjg:CCGE525_37360"/>
<gene>
    <name evidence="2" type="ORF">CCGE525_37360</name>
</gene>
<accession>A0A387FZD5</accession>
<dbReference type="Proteomes" id="UP000282195">
    <property type="component" value="Plasmid pRCCGE525a"/>
</dbReference>
<organism evidence="2 3">
    <name type="scientific">Rhizobium jaguaris</name>
    <dbReference type="NCBI Taxonomy" id="1312183"/>
    <lineage>
        <taxon>Bacteria</taxon>
        <taxon>Pseudomonadati</taxon>
        <taxon>Pseudomonadota</taxon>
        <taxon>Alphaproteobacteria</taxon>
        <taxon>Hyphomicrobiales</taxon>
        <taxon>Rhizobiaceae</taxon>
        <taxon>Rhizobium/Agrobacterium group</taxon>
        <taxon>Rhizobium</taxon>
    </lineage>
</organism>
<keyword evidence="2" id="KW-0614">Plasmid</keyword>
<keyword evidence="3" id="KW-1185">Reference proteome</keyword>
<reference evidence="2 3" key="1">
    <citation type="submission" date="2018-10" db="EMBL/GenBank/DDBJ databases">
        <title>Rhizobium etli, R. leguminosarum and a new Rhizobium genospecies from Phaseolus dumosus.</title>
        <authorList>
            <person name="Ramirez-Puebla S.T."/>
            <person name="Rogel-Hernandez M.A."/>
            <person name="Guerrero G."/>
            <person name="Ormeno-Orrillo E."/>
            <person name="Martinez-Romero J.C."/>
            <person name="Negrete-Yankelevich S."/>
            <person name="Martinez-Romero E."/>
        </authorList>
    </citation>
    <scope>NUCLEOTIDE SEQUENCE [LARGE SCALE GENOMIC DNA]</scope>
    <source>
        <strain evidence="2 3">CCGE525</strain>
        <plasmid evidence="3">prccge525a</plasmid>
    </source>
</reference>
<name>A0A387FZD5_9HYPH</name>
<evidence type="ECO:0000259" key="1">
    <source>
        <dbReference type="Pfam" id="PF05598"/>
    </source>
</evidence>
<feature type="domain" description="Transposase InsH N-terminal" evidence="1">
    <location>
        <begin position="23"/>
        <end position="75"/>
    </location>
</feature>
<dbReference type="EMBL" id="CP032697">
    <property type="protein sequence ID" value="AYG64410.1"/>
    <property type="molecule type" value="Genomic_DNA"/>
</dbReference>
<dbReference type="InterPro" id="IPR008490">
    <property type="entry name" value="Transposase_InsH_N"/>
</dbReference>
<dbReference type="Pfam" id="PF05598">
    <property type="entry name" value="DUF772"/>
    <property type="match status" value="1"/>
</dbReference>